<feature type="domain" description="PA" evidence="11">
    <location>
        <begin position="73"/>
        <end position="145"/>
    </location>
</feature>
<dbReference type="SUPFAM" id="SSF52025">
    <property type="entry name" value="PA domain"/>
    <property type="match status" value="1"/>
</dbReference>
<dbReference type="InterPro" id="IPR003137">
    <property type="entry name" value="PA_domain"/>
</dbReference>
<evidence type="ECO:0000313" key="12">
    <source>
        <dbReference type="EMBL" id="CAK8676848.1"/>
    </source>
</evidence>
<evidence type="ECO:0000256" key="3">
    <source>
        <dbReference type="ARBA" id="ARBA00006859"/>
    </source>
</evidence>
<evidence type="ECO:0000256" key="9">
    <source>
        <dbReference type="SAM" id="Phobius"/>
    </source>
</evidence>
<keyword evidence="6" id="KW-0378">Hydrolase</keyword>
<feature type="transmembrane region" description="Helical" evidence="9">
    <location>
        <begin position="451"/>
        <end position="474"/>
    </location>
</feature>
<feature type="signal peptide" evidence="10">
    <location>
        <begin position="1"/>
        <end position="24"/>
    </location>
</feature>
<feature type="transmembrane region" description="Helical" evidence="9">
    <location>
        <begin position="480"/>
        <end position="497"/>
    </location>
</feature>
<evidence type="ECO:0000256" key="5">
    <source>
        <dbReference type="ARBA" id="ARBA00022753"/>
    </source>
</evidence>
<protein>
    <recommendedName>
        <fullName evidence="11">PA domain-containing protein</fullName>
    </recommendedName>
</protein>
<dbReference type="Proteomes" id="UP001642483">
    <property type="component" value="Unassembled WGS sequence"/>
</dbReference>
<keyword evidence="8 9" id="KW-0472">Membrane</keyword>
<comment type="subcellular location">
    <subcellularLocation>
        <location evidence="1">Endosome membrane</location>
        <topology evidence="1">Multi-pass membrane protein</topology>
    </subcellularLocation>
    <subcellularLocation>
        <location evidence="2">Membrane</location>
        <topology evidence="2">Multi-pass membrane protein</topology>
        <orientation evidence="2">Lumenal side</orientation>
    </subcellularLocation>
</comment>
<evidence type="ECO:0000256" key="1">
    <source>
        <dbReference type="ARBA" id="ARBA00004337"/>
    </source>
</evidence>
<feature type="transmembrane region" description="Helical" evidence="9">
    <location>
        <begin position="418"/>
        <end position="439"/>
    </location>
</feature>
<reference evidence="12 13" key="1">
    <citation type="submission" date="2024-02" db="EMBL/GenBank/DDBJ databases">
        <authorList>
            <person name="Daric V."/>
            <person name="Darras S."/>
        </authorList>
    </citation>
    <scope>NUCLEOTIDE SEQUENCE [LARGE SCALE GENOMIC DNA]</scope>
</reference>
<gene>
    <name evidence="12" type="ORF">CVLEPA_LOCUS6275</name>
</gene>
<dbReference type="InterPro" id="IPR006639">
    <property type="entry name" value="Preselin/SPP"/>
</dbReference>
<keyword evidence="10" id="KW-0732">Signal</keyword>
<feature type="chain" id="PRO_5045121479" description="PA domain-containing protein" evidence="10">
    <location>
        <begin position="25"/>
        <end position="545"/>
    </location>
</feature>
<evidence type="ECO:0000259" key="11">
    <source>
        <dbReference type="Pfam" id="PF02225"/>
    </source>
</evidence>
<comment type="similarity">
    <text evidence="3">Belongs to the peptidase A22B family.</text>
</comment>
<evidence type="ECO:0000256" key="10">
    <source>
        <dbReference type="SAM" id="SignalP"/>
    </source>
</evidence>
<dbReference type="EMBL" id="CAWYQH010000035">
    <property type="protein sequence ID" value="CAK8676848.1"/>
    <property type="molecule type" value="Genomic_DNA"/>
</dbReference>
<feature type="transmembrane region" description="Helical" evidence="9">
    <location>
        <begin position="229"/>
        <end position="246"/>
    </location>
</feature>
<organism evidence="12 13">
    <name type="scientific">Clavelina lepadiformis</name>
    <name type="common">Light-bulb sea squirt</name>
    <name type="synonym">Ascidia lepadiformis</name>
    <dbReference type="NCBI Taxonomy" id="159417"/>
    <lineage>
        <taxon>Eukaryota</taxon>
        <taxon>Metazoa</taxon>
        <taxon>Chordata</taxon>
        <taxon>Tunicata</taxon>
        <taxon>Ascidiacea</taxon>
        <taxon>Aplousobranchia</taxon>
        <taxon>Clavelinidae</taxon>
        <taxon>Clavelina</taxon>
    </lineage>
</organism>
<dbReference type="Gene3D" id="3.50.30.30">
    <property type="match status" value="1"/>
</dbReference>
<feature type="transmembrane region" description="Helical" evidence="9">
    <location>
        <begin position="252"/>
        <end position="275"/>
    </location>
</feature>
<dbReference type="PANTHER" id="PTHR12174:SF103">
    <property type="entry name" value="INTRAMEMBRANE PROTEASE (IMPAS) FAMILY"/>
    <property type="match status" value="1"/>
</dbReference>
<dbReference type="InterPro" id="IPR007369">
    <property type="entry name" value="Peptidase_A22B_SPP"/>
</dbReference>
<evidence type="ECO:0000256" key="7">
    <source>
        <dbReference type="ARBA" id="ARBA00022989"/>
    </source>
</evidence>
<dbReference type="PANTHER" id="PTHR12174">
    <property type="entry name" value="SIGNAL PEPTIDE PEPTIDASE"/>
    <property type="match status" value="1"/>
</dbReference>
<keyword evidence="7 9" id="KW-1133">Transmembrane helix</keyword>
<feature type="transmembrane region" description="Helical" evidence="9">
    <location>
        <begin position="177"/>
        <end position="196"/>
    </location>
</feature>
<accession>A0ABP0FFJ8</accession>
<comment type="caution">
    <text evidence="12">The sequence shown here is derived from an EMBL/GenBank/DDBJ whole genome shotgun (WGS) entry which is preliminary data.</text>
</comment>
<keyword evidence="4 9" id="KW-0812">Transmembrane</keyword>
<feature type="transmembrane region" description="Helical" evidence="9">
    <location>
        <begin position="351"/>
        <end position="371"/>
    </location>
</feature>
<dbReference type="Pfam" id="PF02225">
    <property type="entry name" value="PA"/>
    <property type="match status" value="1"/>
</dbReference>
<dbReference type="Pfam" id="PF04258">
    <property type="entry name" value="Peptidase_A22B"/>
    <property type="match status" value="1"/>
</dbReference>
<evidence type="ECO:0000256" key="2">
    <source>
        <dbReference type="ARBA" id="ARBA00004366"/>
    </source>
</evidence>
<evidence type="ECO:0000256" key="8">
    <source>
        <dbReference type="ARBA" id="ARBA00023136"/>
    </source>
</evidence>
<dbReference type="InterPro" id="IPR046450">
    <property type="entry name" value="PA_dom_sf"/>
</dbReference>
<proteinExistence type="inferred from homology"/>
<evidence type="ECO:0000256" key="6">
    <source>
        <dbReference type="ARBA" id="ARBA00022801"/>
    </source>
</evidence>
<sequence length="545" mass="61250">MANLLEHLVTLSFLLVLQISVISAEYGFVQINPSTKTLSNAVDICTAYNSGFKAFPTHASPLAEWFEVADTYPDLGCHPHVNNSFNKKIVIVKRGNCTFAEKAFHVLKANGNGVLIVSDDGLAVPDATREDFETINISVAVITDESYKVFQTLKTTVGLVNIRLWEYAINVPRHIDLNLVIIWFLAVITCAAGAWAQGNCRVKETQQSLSNDNEIVENLDLNVNVAQSILFFVMSSVSILLMYFFYDYLVYVIIVVFCYVSALAMFSLLHSYLKYSPCYIRYKIPQNNIIFLKNRPSVLGILLFLLCMSFSVTWAICRKKWFAWLLQDILGVGFCIYMIKAIRLPNFKICTLLLSLFFVYDVFYVFITPLLTKNNESVMVHVATGGSGKTKEELPMLFKLPKLELLALAKCTELPYSLLGYGDVLLPGLHVGFCATWDFKTSAKSMVKLHSYYIAAVLGYGIGLILTFIAMYVMMVGQPALLYLVPCCLLSTFFVALKRNELKDIWNAETVISTPIYKELVPESDENIESLEPLNSVKDNLLTTK</sequence>
<keyword evidence="5" id="KW-0967">Endosome</keyword>
<evidence type="ECO:0000256" key="4">
    <source>
        <dbReference type="ARBA" id="ARBA00022692"/>
    </source>
</evidence>
<evidence type="ECO:0000313" key="13">
    <source>
        <dbReference type="Proteomes" id="UP001642483"/>
    </source>
</evidence>
<feature type="transmembrane region" description="Helical" evidence="9">
    <location>
        <begin position="296"/>
        <end position="315"/>
    </location>
</feature>
<name>A0ABP0FFJ8_CLALP</name>
<keyword evidence="13" id="KW-1185">Reference proteome</keyword>
<feature type="transmembrane region" description="Helical" evidence="9">
    <location>
        <begin position="321"/>
        <end position="339"/>
    </location>
</feature>
<dbReference type="SMART" id="SM00730">
    <property type="entry name" value="PSN"/>
    <property type="match status" value="1"/>
</dbReference>